<accession>A0A2D6YMW8</accession>
<name>A0A2D6YMW8_9DELT</name>
<proteinExistence type="predicted"/>
<dbReference type="Proteomes" id="UP000226525">
    <property type="component" value="Unassembled WGS sequence"/>
</dbReference>
<gene>
    <name evidence="1" type="ORF">CMN54_13725</name>
</gene>
<organism evidence="1 2">
    <name type="scientific">SAR324 cluster bacterium</name>
    <dbReference type="NCBI Taxonomy" id="2024889"/>
    <lineage>
        <taxon>Bacteria</taxon>
        <taxon>Deltaproteobacteria</taxon>
        <taxon>SAR324 cluster</taxon>
    </lineage>
</organism>
<protein>
    <submittedName>
        <fullName evidence="1">Uncharacterized protein</fullName>
    </submittedName>
</protein>
<reference evidence="2" key="1">
    <citation type="submission" date="2017-09" db="EMBL/GenBank/DDBJ databases">
        <title>The Reconstruction of 2,631 Draft Metagenome-Assembled Genomes from the Global Oceans.</title>
        <authorList>
            <person name="Tully B.J."/>
            <person name="Graham E.D."/>
            <person name="Heidelberg J.F."/>
        </authorList>
    </citation>
    <scope>NUCLEOTIDE SEQUENCE [LARGE SCALE GENOMIC DNA]</scope>
</reference>
<evidence type="ECO:0000313" key="1">
    <source>
        <dbReference type="EMBL" id="MAH64472.1"/>
    </source>
</evidence>
<evidence type="ECO:0000313" key="2">
    <source>
        <dbReference type="Proteomes" id="UP000226525"/>
    </source>
</evidence>
<dbReference type="AlphaFoldDB" id="A0A2D6YMW8"/>
<sequence>MSSYLDYEHFTSENNVPEAAKRVGLNAMISDSEVTSQHFADHQWIVFANSAAGIAINAISLLNETAIIPCEEWFVMNGKLRHRVLFTEKFEGSTITW</sequence>
<comment type="caution">
    <text evidence="1">The sequence shown here is derived from an EMBL/GenBank/DDBJ whole genome shotgun (WGS) entry which is preliminary data.</text>
</comment>
<dbReference type="EMBL" id="NZEX01000164">
    <property type="protein sequence ID" value="MAH64472.1"/>
    <property type="molecule type" value="Genomic_DNA"/>
</dbReference>